<evidence type="ECO:0000313" key="8">
    <source>
        <dbReference type="Proteomes" id="UP000705867"/>
    </source>
</evidence>
<dbReference type="InterPro" id="IPR003439">
    <property type="entry name" value="ABC_transporter-like_ATP-bd"/>
</dbReference>
<evidence type="ECO:0000256" key="4">
    <source>
        <dbReference type="ARBA" id="ARBA00022741"/>
    </source>
</evidence>
<dbReference type="GO" id="GO:0016887">
    <property type="term" value="F:ATP hydrolysis activity"/>
    <property type="evidence" value="ECO:0007669"/>
    <property type="project" value="InterPro"/>
</dbReference>
<keyword evidence="2" id="KW-0813">Transport</keyword>
<reference evidence="7" key="2">
    <citation type="submission" date="2021-08" db="EMBL/GenBank/DDBJ databases">
        <authorList>
            <person name="Dalcin Martins P."/>
        </authorList>
    </citation>
    <scope>NUCLEOTIDE SEQUENCE</scope>
    <source>
        <strain evidence="7">MAG_39</strain>
    </source>
</reference>
<dbReference type="SUPFAM" id="SSF52540">
    <property type="entry name" value="P-loop containing nucleoside triphosphate hydrolases"/>
    <property type="match status" value="1"/>
</dbReference>
<keyword evidence="4" id="KW-0547">Nucleotide-binding</keyword>
<comment type="caution">
    <text evidence="7">The sequence shown here is derived from an EMBL/GenBank/DDBJ whole genome shotgun (WGS) entry which is preliminary data.</text>
</comment>
<organism evidence="7 8">
    <name type="scientific">Candidatus Nitrobium versatile</name>
    <dbReference type="NCBI Taxonomy" id="2884831"/>
    <lineage>
        <taxon>Bacteria</taxon>
        <taxon>Pseudomonadati</taxon>
        <taxon>Nitrospirota</taxon>
        <taxon>Nitrospiria</taxon>
        <taxon>Nitrospirales</taxon>
        <taxon>Nitrospiraceae</taxon>
        <taxon>Candidatus Nitrobium</taxon>
    </lineage>
</organism>
<dbReference type="Proteomes" id="UP000705867">
    <property type="component" value="Unassembled WGS sequence"/>
</dbReference>
<evidence type="ECO:0000256" key="1">
    <source>
        <dbReference type="ARBA" id="ARBA00005417"/>
    </source>
</evidence>
<protein>
    <submittedName>
        <fullName evidence="7">ABC transporter ATP-binding protein</fullName>
    </submittedName>
</protein>
<evidence type="ECO:0000256" key="5">
    <source>
        <dbReference type="ARBA" id="ARBA00022840"/>
    </source>
</evidence>
<dbReference type="InterPro" id="IPR003593">
    <property type="entry name" value="AAA+_ATPase"/>
</dbReference>
<keyword evidence="3" id="KW-0536">Nodulation</keyword>
<sequence>MIRVRDLTKYYGSKCAVDSVSLDVERGTVYGLLGPNGAGKTTIIKMLTTLSRPTRGSIFFDSIDAVRQSEEIRRLIAVVPQDRNFDAELSVYENMLVYGMLHGVDGLKRKIEESLAALGLSGERNTPAGALSGGTQKRLLIARTLLPGPEVLFMDEPSVGLDPQVRRDIWDIVRDIRAGGRTVFLTTHYMEEAESLCDKVGILSKGRLVIVDTPANLKESVGRYVVETGLPDGKRNRAICMSRQDAVAIAEAAGNGAVIRPSNLEDVFIKVTGEVIEQ</sequence>
<dbReference type="PANTHER" id="PTHR42711:SF5">
    <property type="entry name" value="ABC TRANSPORTER ATP-BINDING PROTEIN NATA"/>
    <property type="match status" value="1"/>
</dbReference>
<reference evidence="7" key="1">
    <citation type="journal article" date="2021" name="bioRxiv">
        <title>Unraveling nitrogen, sulfur and carbon metabolic pathways and microbial community transcriptional responses to substrate deprivation and toxicity stresses in a bioreactor mimicking anoxic brackish coastal sediment conditions.</title>
        <authorList>
            <person name="Martins P.D."/>
            <person name="Echeveste M.J."/>
            <person name="Arshad A."/>
            <person name="Kurth J."/>
            <person name="Ouboter H."/>
            <person name="Jetten M.S.M."/>
            <person name="Welte C.U."/>
        </authorList>
    </citation>
    <scope>NUCLEOTIDE SEQUENCE</scope>
    <source>
        <strain evidence="7">MAG_39</strain>
    </source>
</reference>
<dbReference type="InterPro" id="IPR027417">
    <property type="entry name" value="P-loop_NTPase"/>
</dbReference>
<comment type="similarity">
    <text evidence="1">Belongs to the ABC transporter superfamily.</text>
</comment>
<dbReference type="Pfam" id="PF00005">
    <property type="entry name" value="ABC_tran"/>
    <property type="match status" value="1"/>
</dbReference>
<dbReference type="AlphaFoldDB" id="A0A953SG15"/>
<dbReference type="PANTHER" id="PTHR42711">
    <property type="entry name" value="ABC TRANSPORTER ATP-BINDING PROTEIN"/>
    <property type="match status" value="1"/>
</dbReference>
<dbReference type="GO" id="GO:0005524">
    <property type="term" value="F:ATP binding"/>
    <property type="evidence" value="ECO:0007669"/>
    <property type="project" value="UniProtKB-KW"/>
</dbReference>
<accession>A0A953SG15</accession>
<evidence type="ECO:0000259" key="6">
    <source>
        <dbReference type="PROSITE" id="PS50893"/>
    </source>
</evidence>
<proteinExistence type="inferred from homology"/>
<feature type="domain" description="ABC transporter" evidence="6">
    <location>
        <begin position="2"/>
        <end position="230"/>
    </location>
</feature>
<evidence type="ECO:0000256" key="3">
    <source>
        <dbReference type="ARBA" id="ARBA00022458"/>
    </source>
</evidence>
<evidence type="ECO:0000256" key="2">
    <source>
        <dbReference type="ARBA" id="ARBA00022448"/>
    </source>
</evidence>
<evidence type="ECO:0000313" key="7">
    <source>
        <dbReference type="EMBL" id="MBZ0157841.1"/>
    </source>
</evidence>
<dbReference type="Gene3D" id="3.40.50.300">
    <property type="entry name" value="P-loop containing nucleotide triphosphate hydrolases"/>
    <property type="match status" value="1"/>
</dbReference>
<dbReference type="EMBL" id="JAIOIV010000130">
    <property type="protein sequence ID" value="MBZ0157841.1"/>
    <property type="molecule type" value="Genomic_DNA"/>
</dbReference>
<dbReference type="InterPro" id="IPR050763">
    <property type="entry name" value="ABC_transporter_ATP-binding"/>
</dbReference>
<dbReference type="SMART" id="SM00382">
    <property type="entry name" value="AAA"/>
    <property type="match status" value="1"/>
</dbReference>
<name>A0A953SG15_9BACT</name>
<keyword evidence="5 7" id="KW-0067">ATP-binding</keyword>
<dbReference type="PROSITE" id="PS50893">
    <property type="entry name" value="ABC_TRANSPORTER_2"/>
    <property type="match status" value="1"/>
</dbReference>
<gene>
    <name evidence="7" type="ORF">K8I29_16720</name>
</gene>